<evidence type="ECO:0000256" key="1">
    <source>
        <dbReference type="ARBA" id="ARBA00005771"/>
    </source>
</evidence>
<gene>
    <name evidence="4" type="ORF">FAB82_02540</name>
</gene>
<reference evidence="5" key="1">
    <citation type="submission" date="2019-04" db="EMBL/GenBank/DDBJ databases">
        <title>Nocardioides xinjiangensis sp. nov.</title>
        <authorList>
            <person name="Liu S."/>
        </authorList>
    </citation>
    <scope>NUCLEOTIDE SEQUENCE [LARGE SCALE GENOMIC DNA]</scope>
    <source>
        <strain evidence="5">18</strain>
    </source>
</reference>
<organism evidence="4 5">
    <name type="scientific">Glycomyces buryatensis</name>
    <dbReference type="NCBI Taxonomy" id="2570927"/>
    <lineage>
        <taxon>Bacteria</taxon>
        <taxon>Bacillati</taxon>
        <taxon>Actinomycetota</taxon>
        <taxon>Actinomycetes</taxon>
        <taxon>Glycomycetales</taxon>
        <taxon>Glycomycetaceae</taxon>
        <taxon>Glycomyces</taxon>
    </lineage>
</organism>
<dbReference type="RefSeq" id="WP_136532970.1">
    <property type="nucleotide sequence ID" value="NZ_STGY01000007.1"/>
</dbReference>
<keyword evidence="2 4" id="KW-0808">Transferase</keyword>
<protein>
    <submittedName>
        <fullName evidence="4">Sulfotransferase domain-containing protein</fullName>
    </submittedName>
</protein>
<dbReference type="GO" id="GO:0008146">
    <property type="term" value="F:sulfotransferase activity"/>
    <property type="evidence" value="ECO:0007669"/>
    <property type="project" value="InterPro"/>
</dbReference>
<feature type="domain" description="Sulfotransferase" evidence="3">
    <location>
        <begin position="25"/>
        <end position="284"/>
    </location>
</feature>
<evidence type="ECO:0000259" key="3">
    <source>
        <dbReference type="Pfam" id="PF00685"/>
    </source>
</evidence>
<name>A0A4S8QNW5_9ACTN</name>
<comment type="similarity">
    <text evidence="1">Belongs to the sulfotransferase 1 family.</text>
</comment>
<dbReference type="AlphaFoldDB" id="A0A4S8QNW5"/>
<dbReference type="EMBL" id="STGY01000007">
    <property type="protein sequence ID" value="THV43129.1"/>
    <property type="molecule type" value="Genomic_DNA"/>
</dbReference>
<comment type="caution">
    <text evidence="4">The sequence shown here is derived from an EMBL/GenBank/DDBJ whole genome shotgun (WGS) entry which is preliminary data.</text>
</comment>
<dbReference type="Proteomes" id="UP000308760">
    <property type="component" value="Unassembled WGS sequence"/>
</dbReference>
<dbReference type="Pfam" id="PF00685">
    <property type="entry name" value="Sulfotransfer_1"/>
    <property type="match status" value="1"/>
</dbReference>
<evidence type="ECO:0000313" key="4">
    <source>
        <dbReference type="EMBL" id="THV43129.1"/>
    </source>
</evidence>
<evidence type="ECO:0000256" key="2">
    <source>
        <dbReference type="ARBA" id="ARBA00022679"/>
    </source>
</evidence>
<dbReference type="InterPro" id="IPR000863">
    <property type="entry name" value="Sulfotransferase_dom"/>
</dbReference>
<proteinExistence type="inferred from homology"/>
<dbReference type="OrthoDB" id="3399180at2"/>
<dbReference type="Gene3D" id="3.40.50.300">
    <property type="entry name" value="P-loop containing nucleotide triphosphate hydrolases"/>
    <property type="match status" value="1"/>
</dbReference>
<evidence type="ECO:0000313" key="5">
    <source>
        <dbReference type="Proteomes" id="UP000308760"/>
    </source>
</evidence>
<accession>A0A4S8QNW5</accession>
<reference evidence="4 5" key="2">
    <citation type="submission" date="2019-05" db="EMBL/GenBank/DDBJ databases">
        <title>Glycomyces buryatensis sp. nov.</title>
        <authorList>
            <person name="Nikitina E."/>
        </authorList>
    </citation>
    <scope>NUCLEOTIDE SEQUENCE [LARGE SCALE GENOMIC DNA]</scope>
    <source>
        <strain evidence="4 5">18</strain>
    </source>
</reference>
<sequence>MVFPHRYVSNDEDSHRWLDLPLRKGDIVISTRSKSGTTWMQMICALLVFQTSDLPAPLSELSPWLDWTGEPQAEVYDRLAAQRHRRFIKTHTPFDGIPCDKRMRRIVVARHPLDAAVSMYHQGNNLNRERIRELIGAAAGAGGSGDRGLQAGPTDPPAPRPDLHEWLIGWINEQVDPRESLDSLQGVMWHLKGAWACQEKSNTLLVHYADLSADLEGEMRRIARWLHIKVDESRWAELVRAATFSEMKSRASALAPDPNGIMKDCDAFFRRGVSGAAAEVLSEEELRAYYDRADDLAPGSLLKWLHRS</sequence>
<keyword evidence="5" id="KW-1185">Reference proteome</keyword>
<dbReference type="PANTHER" id="PTHR11783">
    <property type="entry name" value="SULFOTRANSFERASE SULT"/>
    <property type="match status" value="1"/>
</dbReference>
<dbReference type="SUPFAM" id="SSF52540">
    <property type="entry name" value="P-loop containing nucleoside triphosphate hydrolases"/>
    <property type="match status" value="1"/>
</dbReference>
<dbReference type="InterPro" id="IPR027417">
    <property type="entry name" value="P-loop_NTPase"/>
</dbReference>